<name>A0ABT7PK72_9BACT</name>
<dbReference type="SUPFAM" id="SSF53474">
    <property type="entry name" value="alpha/beta-Hydrolases"/>
    <property type="match status" value="1"/>
</dbReference>
<dbReference type="Gene3D" id="3.40.50.1820">
    <property type="entry name" value="alpha/beta hydrolase"/>
    <property type="match status" value="1"/>
</dbReference>
<dbReference type="PANTHER" id="PTHR43037:SF1">
    <property type="entry name" value="BLL1128 PROTEIN"/>
    <property type="match status" value="1"/>
</dbReference>
<keyword evidence="1" id="KW-0732">Signal</keyword>
<evidence type="ECO:0000313" key="4">
    <source>
        <dbReference type="Proteomes" id="UP001239462"/>
    </source>
</evidence>
<dbReference type="RefSeq" id="WP_289164346.1">
    <property type="nucleotide sequence ID" value="NZ_JASZZN010000010.1"/>
</dbReference>
<protein>
    <submittedName>
        <fullName evidence="3">Dienelactone hydrolase family protein</fullName>
    </submittedName>
</protein>
<feature type="domain" description="Dienelactone hydrolase" evidence="2">
    <location>
        <begin position="117"/>
        <end position="181"/>
    </location>
</feature>
<evidence type="ECO:0000259" key="2">
    <source>
        <dbReference type="Pfam" id="PF01738"/>
    </source>
</evidence>
<dbReference type="GO" id="GO:0016787">
    <property type="term" value="F:hydrolase activity"/>
    <property type="evidence" value="ECO:0007669"/>
    <property type="project" value="UniProtKB-KW"/>
</dbReference>
<dbReference type="InterPro" id="IPR002925">
    <property type="entry name" value="Dienelactn_hydro"/>
</dbReference>
<keyword evidence="4" id="KW-1185">Reference proteome</keyword>
<dbReference type="InterPro" id="IPR029058">
    <property type="entry name" value="AB_hydrolase_fold"/>
</dbReference>
<sequence>MNRFDASVLRGEIADDLPSGQHDAKGFDGTTFDQLGTSSNDDSSKWVSVPQSQTFFVPLHYEANYQYPLIVWLHSDGFNENQVCHVMPHISTRNYLATGIRAPRAADASGHRFAWGHSEAVIDQVRHGVIAAVTEAKNKYNVHPGRIVVAGYREGGTMAVQMALSYPSLFAAAVSVGGDFELPKCTKSELQLLKRQRVAMLWQHSIERSGYCHEAMAKQIGNAAAIDAQLEVRQYVSDDEMNTAVLSDLDRWLMDHVVCSTPIGKMTDWDTSPVSFSDN</sequence>
<organism evidence="3 4">
    <name type="scientific">Roseiconus lacunae</name>
    <dbReference type="NCBI Taxonomy" id="2605694"/>
    <lineage>
        <taxon>Bacteria</taxon>
        <taxon>Pseudomonadati</taxon>
        <taxon>Planctomycetota</taxon>
        <taxon>Planctomycetia</taxon>
        <taxon>Pirellulales</taxon>
        <taxon>Pirellulaceae</taxon>
        <taxon>Roseiconus</taxon>
    </lineage>
</organism>
<proteinExistence type="predicted"/>
<reference evidence="3 4" key="1">
    <citation type="submission" date="2023-06" db="EMBL/GenBank/DDBJ databases">
        <title>Roseiconus lacunae JC819 isolated from Gulf of Mannar region, Tamil Nadu.</title>
        <authorList>
            <person name="Pk S."/>
            <person name="Ch S."/>
            <person name="Ch V.R."/>
        </authorList>
    </citation>
    <scope>NUCLEOTIDE SEQUENCE [LARGE SCALE GENOMIC DNA]</scope>
    <source>
        <strain evidence="3 4">JC819</strain>
    </source>
</reference>
<accession>A0ABT7PK72</accession>
<dbReference type="InterPro" id="IPR050955">
    <property type="entry name" value="Plant_Biomass_Hydrol_Est"/>
</dbReference>
<dbReference type="EMBL" id="JASZZN010000010">
    <property type="protein sequence ID" value="MDM4016699.1"/>
    <property type="molecule type" value="Genomic_DNA"/>
</dbReference>
<comment type="caution">
    <text evidence="3">The sequence shown here is derived from an EMBL/GenBank/DDBJ whole genome shotgun (WGS) entry which is preliminary data.</text>
</comment>
<dbReference type="Pfam" id="PF01738">
    <property type="entry name" value="DLH"/>
    <property type="match status" value="1"/>
</dbReference>
<keyword evidence="3" id="KW-0378">Hydrolase</keyword>
<dbReference type="Proteomes" id="UP001239462">
    <property type="component" value="Unassembled WGS sequence"/>
</dbReference>
<dbReference type="PANTHER" id="PTHR43037">
    <property type="entry name" value="UNNAMED PRODUCT-RELATED"/>
    <property type="match status" value="1"/>
</dbReference>
<evidence type="ECO:0000313" key="3">
    <source>
        <dbReference type="EMBL" id="MDM4016699.1"/>
    </source>
</evidence>
<gene>
    <name evidence="3" type="ORF">QTN89_14735</name>
</gene>
<evidence type="ECO:0000256" key="1">
    <source>
        <dbReference type="ARBA" id="ARBA00022729"/>
    </source>
</evidence>